<feature type="short sequence motif" description="HXTX 2" evidence="2">
    <location>
        <begin position="127"/>
        <end position="130"/>
    </location>
</feature>
<gene>
    <name evidence="4" type="ORF">SAMN02745751_02887</name>
</gene>
<name>A0A1M6KH05_9FIRM</name>
<dbReference type="SUPFAM" id="SSF55144">
    <property type="entry name" value="LigT-like"/>
    <property type="match status" value="1"/>
</dbReference>
<dbReference type="HAMAP" id="MF_01940">
    <property type="entry name" value="RNA_CPDase"/>
    <property type="match status" value="1"/>
</dbReference>
<keyword evidence="1 2" id="KW-0378">Hydrolase</keyword>
<dbReference type="Gene3D" id="3.90.1140.10">
    <property type="entry name" value="Cyclic phosphodiesterase"/>
    <property type="match status" value="1"/>
</dbReference>
<dbReference type="NCBIfam" id="TIGR02258">
    <property type="entry name" value="2_5_ligase"/>
    <property type="match status" value="1"/>
</dbReference>
<dbReference type="Pfam" id="PF02834">
    <property type="entry name" value="LigT_PEase"/>
    <property type="match status" value="2"/>
</dbReference>
<dbReference type="EC" id="3.1.4.58" evidence="2"/>
<dbReference type="OrthoDB" id="9789350at2"/>
<evidence type="ECO:0000313" key="5">
    <source>
        <dbReference type="Proteomes" id="UP000184052"/>
    </source>
</evidence>
<dbReference type="InterPro" id="IPR004175">
    <property type="entry name" value="RNA_CPDase"/>
</dbReference>
<feature type="short sequence motif" description="HXTX 1" evidence="2">
    <location>
        <begin position="40"/>
        <end position="43"/>
    </location>
</feature>
<comment type="catalytic activity">
    <reaction evidence="2">
        <text>a 3'-end 2',3'-cyclophospho-ribonucleotide-RNA + H2O = a 3'-end 2'-phospho-ribonucleotide-RNA + H(+)</text>
        <dbReference type="Rhea" id="RHEA:11828"/>
        <dbReference type="Rhea" id="RHEA-COMP:10464"/>
        <dbReference type="Rhea" id="RHEA-COMP:17353"/>
        <dbReference type="ChEBI" id="CHEBI:15377"/>
        <dbReference type="ChEBI" id="CHEBI:15378"/>
        <dbReference type="ChEBI" id="CHEBI:83064"/>
        <dbReference type="ChEBI" id="CHEBI:173113"/>
        <dbReference type="EC" id="3.1.4.58"/>
    </reaction>
</comment>
<accession>A0A1M6KH05</accession>
<dbReference type="GO" id="GO:0004113">
    <property type="term" value="F:2',3'-cyclic-nucleotide 3'-phosphodiesterase activity"/>
    <property type="evidence" value="ECO:0007669"/>
    <property type="project" value="InterPro"/>
</dbReference>
<dbReference type="InterPro" id="IPR014051">
    <property type="entry name" value="Phosphoesterase_HXTX"/>
</dbReference>
<proteinExistence type="inferred from homology"/>
<comment type="similarity">
    <text evidence="2">Belongs to the 2H phosphoesterase superfamily. ThpR family.</text>
</comment>
<sequence>MRLFLALDFDGKTQKNLFEIQKILKKNADKGRWPYYKNIHLTVKFIGDVDMGKIPEISDNIEVALSGKGPMKFSMDKLGFFRGKNIIRVAWIGLEGDVDTLVDINHKVENRLARVGITKEKRKFLPHITLGREIEFNNSLFNIESSIKDYLHDEFVVTSATLYSSRQEGNKRLYEPVKRFKFKR</sequence>
<evidence type="ECO:0000256" key="2">
    <source>
        <dbReference type="HAMAP-Rule" id="MF_01940"/>
    </source>
</evidence>
<feature type="active site" description="Proton acceptor" evidence="2">
    <location>
        <position position="127"/>
    </location>
</feature>
<dbReference type="InterPro" id="IPR009097">
    <property type="entry name" value="Cyclic_Pdiesterase"/>
</dbReference>
<dbReference type="GO" id="GO:0016874">
    <property type="term" value="F:ligase activity"/>
    <property type="evidence" value="ECO:0007669"/>
    <property type="project" value="UniProtKB-KW"/>
</dbReference>
<dbReference type="PANTHER" id="PTHR35561:SF1">
    <property type="entry name" value="RNA 2',3'-CYCLIC PHOSPHODIESTERASE"/>
    <property type="match status" value="1"/>
</dbReference>
<comment type="function">
    <text evidence="2">Hydrolyzes RNA 2',3'-cyclic phosphodiester to an RNA 2'-phosphomonoester.</text>
</comment>
<dbReference type="STRING" id="1121476.SAMN02745751_02887"/>
<organism evidence="4 5">
    <name type="scientific">Dethiosulfatibacter aminovorans DSM 17477</name>
    <dbReference type="NCBI Taxonomy" id="1121476"/>
    <lineage>
        <taxon>Bacteria</taxon>
        <taxon>Bacillati</taxon>
        <taxon>Bacillota</taxon>
        <taxon>Tissierellia</taxon>
        <taxon>Dethiosulfatibacter</taxon>
    </lineage>
</organism>
<keyword evidence="5" id="KW-1185">Reference proteome</keyword>
<dbReference type="RefSeq" id="WP_073050274.1">
    <property type="nucleotide sequence ID" value="NZ_FQZL01000026.1"/>
</dbReference>
<feature type="domain" description="Phosphoesterase HXTX" evidence="3">
    <location>
        <begin position="99"/>
        <end position="167"/>
    </location>
</feature>
<dbReference type="GO" id="GO:0008664">
    <property type="term" value="F:RNA 2',3'-cyclic 3'-phosphodiesterase activity"/>
    <property type="evidence" value="ECO:0007669"/>
    <property type="project" value="UniProtKB-EC"/>
</dbReference>
<dbReference type="PANTHER" id="PTHR35561">
    <property type="entry name" value="RNA 2',3'-CYCLIC PHOSPHODIESTERASE"/>
    <property type="match status" value="1"/>
</dbReference>
<dbReference type="EMBL" id="FQZL01000026">
    <property type="protein sequence ID" value="SHJ58191.1"/>
    <property type="molecule type" value="Genomic_DNA"/>
</dbReference>
<keyword evidence="4" id="KW-0436">Ligase</keyword>
<evidence type="ECO:0000256" key="1">
    <source>
        <dbReference type="ARBA" id="ARBA00022801"/>
    </source>
</evidence>
<feature type="domain" description="Phosphoesterase HXTX" evidence="3">
    <location>
        <begin position="12"/>
        <end position="91"/>
    </location>
</feature>
<reference evidence="4 5" key="1">
    <citation type="submission" date="2016-11" db="EMBL/GenBank/DDBJ databases">
        <authorList>
            <person name="Jaros S."/>
            <person name="Januszkiewicz K."/>
            <person name="Wedrychowicz H."/>
        </authorList>
    </citation>
    <scope>NUCLEOTIDE SEQUENCE [LARGE SCALE GENOMIC DNA]</scope>
    <source>
        <strain evidence="4 5">DSM 17477</strain>
    </source>
</reference>
<feature type="active site" description="Proton donor" evidence="2">
    <location>
        <position position="40"/>
    </location>
</feature>
<evidence type="ECO:0000259" key="3">
    <source>
        <dbReference type="Pfam" id="PF02834"/>
    </source>
</evidence>
<protein>
    <recommendedName>
        <fullName evidence="2">RNA 2',3'-cyclic phosphodiesterase</fullName>
        <shortName evidence="2">RNA 2',3'-CPDase</shortName>
        <ecNumber evidence="2">3.1.4.58</ecNumber>
    </recommendedName>
</protein>
<evidence type="ECO:0000313" key="4">
    <source>
        <dbReference type="EMBL" id="SHJ58191.1"/>
    </source>
</evidence>
<dbReference type="AlphaFoldDB" id="A0A1M6KH05"/>
<dbReference type="Proteomes" id="UP000184052">
    <property type="component" value="Unassembled WGS sequence"/>
</dbReference>